<dbReference type="PROSITE" id="PS00059">
    <property type="entry name" value="ADH_ZINC"/>
    <property type="match status" value="1"/>
</dbReference>
<reference evidence="9" key="1">
    <citation type="submission" date="2020-10" db="EMBL/GenBank/DDBJ databases">
        <title>High-Quality Genome Resource of Clonostachys rosea strain S41 by Oxford Nanopore Long-Read Sequencing.</title>
        <authorList>
            <person name="Wang H."/>
        </authorList>
    </citation>
    <scope>NUCLEOTIDE SEQUENCE</scope>
    <source>
        <strain evidence="9">S41</strain>
    </source>
</reference>
<dbReference type="PANTHER" id="PTHR24305:SF210">
    <property type="entry name" value="CYTOCHROME P450 MONOOXYGENASE ASQL-RELATED"/>
    <property type="match status" value="1"/>
</dbReference>
<evidence type="ECO:0000313" key="9">
    <source>
        <dbReference type="EMBL" id="KAF9748688.1"/>
    </source>
</evidence>
<evidence type="ECO:0000259" key="8">
    <source>
        <dbReference type="Pfam" id="PF00107"/>
    </source>
</evidence>
<comment type="caution">
    <text evidence="9">The sequence shown here is derived from an EMBL/GenBank/DDBJ whole genome shotgun (WGS) entry which is preliminary data.</text>
</comment>
<dbReference type="Gene3D" id="3.90.180.10">
    <property type="entry name" value="Medium-chain alcohol dehydrogenases, catalytic domain"/>
    <property type="match status" value="1"/>
</dbReference>
<dbReference type="CDD" id="cd11058">
    <property type="entry name" value="CYP60B-like"/>
    <property type="match status" value="1"/>
</dbReference>
<dbReference type="PANTHER" id="PTHR24305">
    <property type="entry name" value="CYTOCHROME P450"/>
    <property type="match status" value="1"/>
</dbReference>
<dbReference type="InterPro" id="IPR036396">
    <property type="entry name" value="Cyt_P450_sf"/>
</dbReference>
<feature type="domain" description="Alcohol dehydrogenase-like C-terminal" evidence="8">
    <location>
        <begin position="591"/>
        <end position="723"/>
    </location>
</feature>
<dbReference type="SUPFAM" id="SSF51735">
    <property type="entry name" value="NAD(P)-binding Rossmann-fold domains"/>
    <property type="match status" value="1"/>
</dbReference>
<keyword evidence="4 6" id="KW-0479">Metal-binding</keyword>
<evidence type="ECO:0000256" key="2">
    <source>
        <dbReference type="ARBA" id="ARBA00010617"/>
    </source>
</evidence>
<keyword evidence="7" id="KW-1133">Transmembrane helix</keyword>
<dbReference type="InterPro" id="IPR002328">
    <property type="entry name" value="ADH_Zn_CS"/>
</dbReference>
<evidence type="ECO:0000256" key="4">
    <source>
        <dbReference type="ARBA" id="ARBA00022723"/>
    </source>
</evidence>
<dbReference type="PROSITE" id="PS00086">
    <property type="entry name" value="CYTOCHROME_P450"/>
    <property type="match status" value="1"/>
</dbReference>
<accession>A0A8H7KE03</accession>
<evidence type="ECO:0000256" key="7">
    <source>
        <dbReference type="SAM" id="Phobius"/>
    </source>
</evidence>
<dbReference type="InterPro" id="IPR036291">
    <property type="entry name" value="NAD(P)-bd_dom_sf"/>
</dbReference>
<keyword evidence="3 6" id="KW-0349">Heme</keyword>
<evidence type="ECO:0000313" key="10">
    <source>
        <dbReference type="Proteomes" id="UP000616885"/>
    </source>
</evidence>
<dbReference type="SUPFAM" id="SSF50129">
    <property type="entry name" value="GroES-like"/>
    <property type="match status" value="1"/>
</dbReference>
<dbReference type="GO" id="GO:0008270">
    <property type="term" value="F:zinc ion binding"/>
    <property type="evidence" value="ECO:0007669"/>
    <property type="project" value="InterPro"/>
</dbReference>
<dbReference type="InterPro" id="IPR002401">
    <property type="entry name" value="Cyt_P450_E_grp-I"/>
</dbReference>
<evidence type="ECO:0000256" key="3">
    <source>
        <dbReference type="ARBA" id="ARBA00022617"/>
    </source>
</evidence>
<dbReference type="EMBL" id="JADCTT010000008">
    <property type="protein sequence ID" value="KAF9748688.1"/>
    <property type="molecule type" value="Genomic_DNA"/>
</dbReference>
<dbReference type="PRINTS" id="PR00463">
    <property type="entry name" value="EP450I"/>
</dbReference>
<dbReference type="Gene3D" id="3.40.50.720">
    <property type="entry name" value="NAD(P)-binding Rossmann-like Domain"/>
    <property type="match status" value="1"/>
</dbReference>
<proteinExistence type="inferred from homology"/>
<keyword evidence="7" id="KW-0472">Membrane</keyword>
<comment type="similarity">
    <text evidence="2">Belongs to the cytochrome P450 family.</text>
</comment>
<dbReference type="Pfam" id="PF00067">
    <property type="entry name" value="p450"/>
    <property type="match status" value="1"/>
</dbReference>
<dbReference type="InterPro" id="IPR050121">
    <property type="entry name" value="Cytochrome_P450_monoxygenase"/>
</dbReference>
<evidence type="ECO:0000256" key="5">
    <source>
        <dbReference type="ARBA" id="ARBA00023004"/>
    </source>
</evidence>
<dbReference type="Proteomes" id="UP000616885">
    <property type="component" value="Unassembled WGS sequence"/>
</dbReference>
<dbReference type="PRINTS" id="PR00385">
    <property type="entry name" value="P450"/>
</dbReference>
<dbReference type="InterPro" id="IPR013149">
    <property type="entry name" value="ADH-like_C"/>
</dbReference>
<dbReference type="InterPro" id="IPR001128">
    <property type="entry name" value="Cyt_P450"/>
</dbReference>
<dbReference type="GO" id="GO:0016705">
    <property type="term" value="F:oxidoreductase activity, acting on paired donors, with incorporation or reduction of molecular oxygen"/>
    <property type="evidence" value="ECO:0007669"/>
    <property type="project" value="InterPro"/>
</dbReference>
<feature type="transmembrane region" description="Helical" evidence="7">
    <location>
        <begin position="17"/>
        <end position="39"/>
    </location>
</feature>
<gene>
    <name evidence="9" type="ORF">IM811_016483</name>
</gene>
<dbReference type="AlphaFoldDB" id="A0A8H7KE03"/>
<dbReference type="InterPro" id="IPR017972">
    <property type="entry name" value="Cyt_P450_CS"/>
</dbReference>
<comment type="cofactor">
    <cofactor evidence="1 6">
        <name>heme</name>
        <dbReference type="ChEBI" id="CHEBI:30413"/>
    </cofactor>
</comment>
<dbReference type="InterPro" id="IPR011032">
    <property type="entry name" value="GroES-like_sf"/>
</dbReference>
<organism evidence="9 10">
    <name type="scientific">Bionectria ochroleuca</name>
    <name type="common">Gliocladium roseum</name>
    <dbReference type="NCBI Taxonomy" id="29856"/>
    <lineage>
        <taxon>Eukaryota</taxon>
        <taxon>Fungi</taxon>
        <taxon>Dikarya</taxon>
        <taxon>Ascomycota</taxon>
        <taxon>Pezizomycotina</taxon>
        <taxon>Sordariomycetes</taxon>
        <taxon>Hypocreomycetidae</taxon>
        <taxon>Hypocreales</taxon>
        <taxon>Bionectriaceae</taxon>
        <taxon>Clonostachys</taxon>
    </lineage>
</organism>
<evidence type="ECO:0000256" key="6">
    <source>
        <dbReference type="PIRSR" id="PIRSR602401-1"/>
    </source>
</evidence>
<feature type="binding site" description="axial binding residue" evidence="6">
    <location>
        <position position="443"/>
    </location>
    <ligand>
        <name>heme</name>
        <dbReference type="ChEBI" id="CHEBI:30413"/>
    </ligand>
    <ligandPart>
        <name>Fe</name>
        <dbReference type="ChEBI" id="CHEBI:18248"/>
    </ligandPart>
</feature>
<name>A0A8H7KE03_BIOOC</name>
<dbReference type="GO" id="GO:0004497">
    <property type="term" value="F:monooxygenase activity"/>
    <property type="evidence" value="ECO:0007669"/>
    <property type="project" value="InterPro"/>
</dbReference>
<sequence length="764" mass="84511">MRSLIEEWWRQSTLSSWLIILSGLGFSYIAGFAVYNVFFHRLRKYPGPKLWSASHIPFTIMWMSGTGHKKMLELHEKYGDIVRIAPNQLSFGYPEAWEGMMGHRKRGQDENGKDPDFWIGDDNLTLVGSDRERHGRLRKILSHGFSAQAMMEQQPIFQRYASLLSQRLKDASKEGKSLEITSWYNWTTFDMAGDLIFGEPFGCLEKSQYHPWVKLIFMHIKGIAISTAVIRFPFGSKLIGLFMPKSVARDIETHSEFTKAQVAKRMAYQNPRPDFMESMIKAHNKDQASYKEVLANAHNLIVGSSETTATTLAGATYLLASHKEVLLKLQEELSQHFSSEDEIDLISVQKLEYMFAVLHEALRIYPPVPAAIPRKTPAEGSMIGNEYVPPNTILGIWQWPLNHNPKFFKDPDSFVPERWLGDPRYDSDKKGAFQPFSVGPRNCIGKNDVHRLKGDVPTKSMGVAFGHEAVGIIESLGEQVNADSLGVPLNQGDTVYWMPLTPCGDCVDCGLSNPLRCKNVNWPPPVGKPNGACFRQYATLSSQCVYIRVPPAVVPEDVITFGCEMPTALRGLKQLGNISPNTDVVVQGSGPVGLACTLLLSLAGARSIIVIGDPAHRLEAATLLGATHTVSLTNTTPESRLRLVNDVTEGLGAGVVVEAAGAAAAFPEGLDLLRMDGKYLILGLYSGSTKVLIDPVRINNYNLHIIGSLGLDVDSYKKTVDIASEHGKRLRFSSLITHRFTLDQLQEGLSIVGLGIPIKAVVPN</sequence>
<evidence type="ECO:0000256" key="1">
    <source>
        <dbReference type="ARBA" id="ARBA00001971"/>
    </source>
</evidence>
<keyword evidence="5 6" id="KW-0408">Iron</keyword>
<dbReference type="Pfam" id="PF00107">
    <property type="entry name" value="ADH_zinc_N"/>
    <property type="match status" value="1"/>
</dbReference>
<dbReference type="SUPFAM" id="SSF48264">
    <property type="entry name" value="Cytochrome P450"/>
    <property type="match status" value="1"/>
</dbReference>
<protein>
    <recommendedName>
        <fullName evidence="8">Alcohol dehydrogenase-like C-terminal domain-containing protein</fullName>
    </recommendedName>
</protein>
<dbReference type="Gene3D" id="1.10.630.10">
    <property type="entry name" value="Cytochrome P450"/>
    <property type="match status" value="1"/>
</dbReference>
<dbReference type="GO" id="GO:0005506">
    <property type="term" value="F:iron ion binding"/>
    <property type="evidence" value="ECO:0007669"/>
    <property type="project" value="InterPro"/>
</dbReference>
<keyword evidence="7" id="KW-0812">Transmembrane</keyword>
<dbReference type="GO" id="GO:0020037">
    <property type="term" value="F:heme binding"/>
    <property type="evidence" value="ECO:0007669"/>
    <property type="project" value="InterPro"/>
</dbReference>